<protein>
    <submittedName>
        <fullName evidence="2">Uncharacterized protein</fullName>
    </submittedName>
</protein>
<dbReference type="AlphaFoldDB" id="A0A8B6X4H7"/>
<sequence>MSTFVNRTAHLAQFVVRRGEQVIARLSGVAPDTRPVSGPWPRQPAIRLTPDTGAVSTGEVYSIHAIIDGITTEPVTTDRLDAVVTLTGCAGEGYRLLLD</sequence>
<keyword evidence="1" id="KW-1185">Reference proteome</keyword>
<evidence type="ECO:0000313" key="2">
    <source>
        <dbReference type="RefSeq" id="WP_028311677.1"/>
    </source>
</evidence>
<reference evidence="2" key="1">
    <citation type="submission" date="2025-08" db="UniProtKB">
        <authorList>
            <consortium name="RefSeq"/>
        </authorList>
    </citation>
    <scope>IDENTIFICATION</scope>
</reference>
<accession>A0A8B6X4H7</accession>
<name>A0A8B6X4H7_9BURK</name>
<proteinExistence type="predicted"/>
<organism evidence="1 2">
    <name type="scientific">Derxia gummosa DSM 723</name>
    <dbReference type="NCBI Taxonomy" id="1121388"/>
    <lineage>
        <taxon>Bacteria</taxon>
        <taxon>Pseudomonadati</taxon>
        <taxon>Pseudomonadota</taxon>
        <taxon>Betaproteobacteria</taxon>
        <taxon>Burkholderiales</taxon>
        <taxon>Alcaligenaceae</taxon>
        <taxon>Derxia</taxon>
    </lineage>
</organism>
<evidence type="ECO:0000313" key="1">
    <source>
        <dbReference type="Proteomes" id="UP000675920"/>
    </source>
</evidence>
<dbReference type="Proteomes" id="UP000675920">
    <property type="component" value="Unplaced"/>
</dbReference>
<dbReference type="OrthoDB" id="7023308at2"/>
<dbReference type="RefSeq" id="WP_028311677.1">
    <property type="nucleotide sequence ID" value="NZ_AXWS01000013.1"/>
</dbReference>